<dbReference type="PANTHER" id="PTHR30055:SF242">
    <property type="entry name" value="HTH-TYPE TRANSCRIPTIONAL REPRESSOR KSTR"/>
    <property type="match status" value="1"/>
</dbReference>
<evidence type="ECO:0000259" key="3">
    <source>
        <dbReference type="PROSITE" id="PS50977"/>
    </source>
</evidence>
<protein>
    <submittedName>
        <fullName evidence="4">TetR/AcrR family transcriptional regulator</fullName>
    </submittedName>
</protein>
<dbReference type="GO" id="GO:0003700">
    <property type="term" value="F:DNA-binding transcription factor activity"/>
    <property type="evidence" value="ECO:0007669"/>
    <property type="project" value="TreeGrafter"/>
</dbReference>
<proteinExistence type="predicted"/>
<dbReference type="SUPFAM" id="SSF46689">
    <property type="entry name" value="Homeodomain-like"/>
    <property type="match status" value="1"/>
</dbReference>
<dbReference type="Gene3D" id="1.10.357.10">
    <property type="entry name" value="Tetracycline Repressor, domain 2"/>
    <property type="match status" value="1"/>
</dbReference>
<reference evidence="4 5" key="1">
    <citation type="submission" date="2018-11" db="EMBL/GenBank/DDBJ databases">
        <title>Rhodococcus spongicola sp. nov. and Rhodococcus xishaensis sp. nov. from marine sponges.</title>
        <authorList>
            <person name="Li L."/>
            <person name="Lin H.W."/>
        </authorList>
    </citation>
    <scope>NUCLEOTIDE SEQUENCE [LARGE SCALE GENOMIC DNA]</scope>
    <source>
        <strain evidence="4 5">CCTCC AB2014297</strain>
    </source>
</reference>
<dbReference type="InterPro" id="IPR009057">
    <property type="entry name" value="Homeodomain-like_sf"/>
</dbReference>
<dbReference type="OrthoDB" id="4537491at2"/>
<dbReference type="InterPro" id="IPR050109">
    <property type="entry name" value="HTH-type_TetR-like_transc_reg"/>
</dbReference>
<dbReference type="Pfam" id="PF00440">
    <property type="entry name" value="TetR_N"/>
    <property type="match status" value="1"/>
</dbReference>
<evidence type="ECO:0000256" key="2">
    <source>
        <dbReference type="PROSITE-ProRule" id="PRU00335"/>
    </source>
</evidence>
<feature type="domain" description="HTH tetR-type" evidence="3">
    <location>
        <begin position="6"/>
        <end position="66"/>
    </location>
</feature>
<dbReference type="RefSeq" id="WP_127918100.1">
    <property type="nucleotide sequence ID" value="NZ_RKLP01000012.1"/>
</dbReference>
<evidence type="ECO:0000256" key="1">
    <source>
        <dbReference type="ARBA" id="ARBA00023125"/>
    </source>
</evidence>
<dbReference type="GO" id="GO:0000976">
    <property type="term" value="F:transcription cis-regulatory region binding"/>
    <property type="evidence" value="ECO:0007669"/>
    <property type="project" value="TreeGrafter"/>
</dbReference>
<dbReference type="InterPro" id="IPR001647">
    <property type="entry name" value="HTH_TetR"/>
</dbReference>
<comment type="caution">
    <text evidence="4">The sequence shown here is derived from an EMBL/GenBank/DDBJ whole genome shotgun (WGS) entry which is preliminary data.</text>
</comment>
<name>A0A438B9I0_9NOCA</name>
<dbReference type="PROSITE" id="PS50977">
    <property type="entry name" value="HTH_TETR_2"/>
    <property type="match status" value="1"/>
</dbReference>
<gene>
    <name evidence="4" type="ORF">EGT67_21310</name>
</gene>
<accession>A0A438B9I0</accession>
<sequence>MTASQRERRAALTDAVIAMLQEMEPERIQMREVSERSRVALGTLYRYFPTKSHLLAASMVAWNDRLSRKLEAERCRARETGAVDDRSVRDRVQALYRRQLRAFQRGPNFARLDIDLTASSDPYVRESMQQRAAANHAATLALMDGVPDDVARVALLAIDGTMLAALAHWISGRLSFAGAVRNVEDVAALVLADYA</sequence>
<organism evidence="4 5">
    <name type="scientific">Prescottella agglutinans</name>
    <dbReference type="NCBI Taxonomy" id="1644129"/>
    <lineage>
        <taxon>Bacteria</taxon>
        <taxon>Bacillati</taxon>
        <taxon>Actinomycetota</taxon>
        <taxon>Actinomycetes</taxon>
        <taxon>Mycobacteriales</taxon>
        <taxon>Nocardiaceae</taxon>
        <taxon>Prescottella</taxon>
    </lineage>
</organism>
<dbReference type="PANTHER" id="PTHR30055">
    <property type="entry name" value="HTH-TYPE TRANSCRIPTIONAL REGULATOR RUTR"/>
    <property type="match status" value="1"/>
</dbReference>
<dbReference type="Proteomes" id="UP000286208">
    <property type="component" value="Unassembled WGS sequence"/>
</dbReference>
<keyword evidence="5" id="KW-1185">Reference proteome</keyword>
<evidence type="ECO:0000313" key="5">
    <source>
        <dbReference type="Proteomes" id="UP000286208"/>
    </source>
</evidence>
<dbReference type="AlphaFoldDB" id="A0A438B9I0"/>
<keyword evidence="1 2" id="KW-0238">DNA-binding</keyword>
<feature type="DNA-binding region" description="H-T-H motif" evidence="2">
    <location>
        <begin position="29"/>
        <end position="48"/>
    </location>
</feature>
<dbReference type="EMBL" id="RKLP01000012">
    <property type="protein sequence ID" value="RVW07629.1"/>
    <property type="molecule type" value="Genomic_DNA"/>
</dbReference>
<evidence type="ECO:0000313" key="4">
    <source>
        <dbReference type="EMBL" id="RVW07629.1"/>
    </source>
</evidence>